<dbReference type="Proteomes" id="UP001161017">
    <property type="component" value="Unassembled WGS sequence"/>
</dbReference>
<name>A0AA43TVJ3_9LECA</name>
<comment type="caution">
    <text evidence="1">The sequence shown here is derived from an EMBL/GenBank/DDBJ whole genome shotgun (WGS) entry which is preliminary data.</text>
</comment>
<reference evidence="1" key="1">
    <citation type="journal article" date="2023" name="Genome Biol. Evol.">
        <title>First Whole Genome Sequence and Flow Cytometry Genome Size Data for the Lichen-Forming Fungus Ramalina farinacea (Ascomycota).</title>
        <authorList>
            <person name="Llewellyn T."/>
            <person name="Mian S."/>
            <person name="Hill R."/>
            <person name="Leitch I.J."/>
            <person name="Gaya E."/>
        </authorList>
    </citation>
    <scope>NUCLEOTIDE SEQUENCE</scope>
    <source>
        <strain evidence="1">LIQ254RAFAR</strain>
    </source>
</reference>
<evidence type="ECO:0000313" key="1">
    <source>
        <dbReference type="EMBL" id="MDI1493156.1"/>
    </source>
</evidence>
<keyword evidence="2" id="KW-1185">Reference proteome</keyword>
<gene>
    <name evidence="1" type="ORF">OHK93_004943</name>
</gene>
<accession>A0AA43TVJ3</accession>
<protein>
    <submittedName>
        <fullName evidence="1">Uncharacterized protein</fullName>
    </submittedName>
</protein>
<dbReference type="EMBL" id="JAPUFD010000023">
    <property type="protein sequence ID" value="MDI1493156.1"/>
    <property type="molecule type" value="Genomic_DNA"/>
</dbReference>
<organism evidence="1 2">
    <name type="scientific">Ramalina farinacea</name>
    <dbReference type="NCBI Taxonomy" id="258253"/>
    <lineage>
        <taxon>Eukaryota</taxon>
        <taxon>Fungi</taxon>
        <taxon>Dikarya</taxon>
        <taxon>Ascomycota</taxon>
        <taxon>Pezizomycotina</taxon>
        <taxon>Lecanoromycetes</taxon>
        <taxon>OSLEUM clade</taxon>
        <taxon>Lecanoromycetidae</taxon>
        <taxon>Lecanorales</taxon>
        <taxon>Lecanorineae</taxon>
        <taxon>Ramalinaceae</taxon>
        <taxon>Ramalina</taxon>
    </lineage>
</organism>
<evidence type="ECO:0000313" key="2">
    <source>
        <dbReference type="Proteomes" id="UP001161017"/>
    </source>
</evidence>
<sequence length="122" mass="13445">MARAYQEAHILESLTSSVKQLQSTTNELTRIKGLHEEKLKNLTAANEALVKKNEQLELRVKAKQFPKHERDITTLGQSQVIQILQALDIKTLGMGAADKKAELRAQLGLPKETSVTGGKPST</sequence>
<proteinExistence type="predicted"/>
<dbReference type="AlphaFoldDB" id="A0AA43TVJ3"/>